<evidence type="ECO:0000313" key="3">
    <source>
        <dbReference type="Proteomes" id="UP000541425"/>
    </source>
</evidence>
<feature type="signal peptide" evidence="1">
    <location>
        <begin position="1"/>
        <end position="17"/>
    </location>
</feature>
<keyword evidence="1" id="KW-0732">Signal</keyword>
<name>A0A7W5UJ62_9BACT</name>
<accession>A0A7W5UJ62</accession>
<dbReference type="Proteomes" id="UP000541425">
    <property type="component" value="Unassembled WGS sequence"/>
</dbReference>
<feature type="chain" id="PRO_5031478438" description="Acyloxyacyl hydrolase" evidence="1">
    <location>
        <begin position="18"/>
        <end position="419"/>
    </location>
</feature>
<sequence length="419" mass="47855">MKILSLLFSLFSLCTLAQTSVPTFRPDSAHLGVALEVMPGRVLKIDPYERMWLHGNKNISVGLALNYRTRPEDADSFAVDYNFPTFSVGLLWGNYHNVTMHKEAAPDWGLAVPVGYVSRMGQVWTLYGGFSRPLLRSSHWEVGYTLNFGVGIASRFYNRHNNVDNELLGSRWNIYFGAGFHASYWFSPHWAMQLGVEFRHHSNGALDRPNKGENTVGSSLSLIYYPSAPAEDLRLQQAGKGALHSFARRSYWGVQLGVGGKSLLEDWLKTQYNTPPSHPDYRTGHFRIYPTYSMQFNFMYRYARRWASGIGLDLNYAQAAHHIATLDRAAGVQLPHSPWSVGLAARHEVFYHHLSLAMSLGVYLHRQMGQEAKWEEKPYYERIGLRYHFPRWKGFYLGGDVKAHLTKADFTEFIIGMEF</sequence>
<gene>
    <name evidence="2" type="ORF">FHS60_001992</name>
</gene>
<evidence type="ECO:0008006" key="4">
    <source>
        <dbReference type="Google" id="ProtNLM"/>
    </source>
</evidence>
<dbReference type="AlphaFoldDB" id="A0A7W5UJ62"/>
<comment type="caution">
    <text evidence="2">The sequence shown here is derived from an EMBL/GenBank/DDBJ whole genome shotgun (WGS) entry which is preliminary data.</text>
</comment>
<organism evidence="2 3">
    <name type="scientific">Alloprevotella rava</name>
    <dbReference type="NCBI Taxonomy" id="671218"/>
    <lineage>
        <taxon>Bacteria</taxon>
        <taxon>Pseudomonadati</taxon>
        <taxon>Bacteroidota</taxon>
        <taxon>Bacteroidia</taxon>
        <taxon>Bacteroidales</taxon>
        <taxon>Prevotellaceae</taxon>
        <taxon>Alloprevotella</taxon>
    </lineage>
</organism>
<protein>
    <recommendedName>
        <fullName evidence="4">Acyloxyacyl hydrolase</fullName>
    </recommendedName>
</protein>
<dbReference type="Gene3D" id="2.40.160.20">
    <property type="match status" value="1"/>
</dbReference>
<dbReference type="InterPro" id="IPR018550">
    <property type="entry name" value="Lipid-A_deacylase-rel"/>
</dbReference>
<evidence type="ECO:0000256" key="1">
    <source>
        <dbReference type="SAM" id="SignalP"/>
    </source>
</evidence>
<evidence type="ECO:0000313" key="2">
    <source>
        <dbReference type="EMBL" id="MBB3703501.1"/>
    </source>
</evidence>
<dbReference type="EMBL" id="JACICA010000014">
    <property type="protein sequence ID" value="MBB3703501.1"/>
    <property type="molecule type" value="Genomic_DNA"/>
</dbReference>
<dbReference type="Pfam" id="PF09411">
    <property type="entry name" value="PagL"/>
    <property type="match status" value="1"/>
</dbReference>
<proteinExistence type="predicted"/>
<reference evidence="2 3" key="1">
    <citation type="submission" date="2020-08" db="EMBL/GenBank/DDBJ databases">
        <title>Genomic Encyclopedia of Type Strains, Phase IV (KMG-IV): sequencing the most valuable type-strain genomes for metagenomic binning, comparative biology and taxonomic classification.</title>
        <authorList>
            <person name="Goeker M."/>
        </authorList>
    </citation>
    <scope>NUCLEOTIDE SEQUENCE [LARGE SCALE GENOMIC DNA]</scope>
    <source>
        <strain evidence="2 3">DSM 22548</strain>
    </source>
</reference>
<dbReference type="RefSeq" id="WP_244957485.1">
    <property type="nucleotide sequence ID" value="NZ_JACICA010000014.1"/>
</dbReference>